<feature type="signal peptide" evidence="5">
    <location>
        <begin position="1"/>
        <end position="37"/>
    </location>
</feature>
<feature type="region of interest" description="Disordered" evidence="3">
    <location>
        <begin position="445"/>
        <end position="466"/>
    </location>
</feature>
<feature type="chain" id="PRO_5041291997" description="Kelch repeat-containing protein" evidence="5">
    <location>
        <begin position="38"/>
        <end position="579"/>
    </location>
</feature>
<keyword evidence="4" id="KW-0812">Transmembrane</keyword>
<dbReference type="GO" id="GO:0019760">
    <property type="term" value="P:glucosinolate metabolic process"/>
    <property type="evidence" value="ECO:0007669"/>
    <property type="project" value="UniProtKB-ARBA"/>
</dbReference>
<evidence type="ECO:0000256" key="3">
    <source>
        <dbReference type="SAM" id="MobiDB-lite"/>
    </source>
</evidence>
<gene>
    <name evidence="6" type="ORF">DIS24_g5130</name>
</gene>
<reference evidence="6" key="1">
    <citation type="submission" date="2023-06" db="EMBL/GenBank/DDBJ databases">
        <title>Multi-omics analyses reveal the molecular pathogenesis toolkit of Lasiodiplodia hormozganensis, a cross-kingdom pathogen.</title>
        <authorList>
            <person name="Felix C."/>
            <person name="Meneses R."/>
            <person name="Goncalves M.F.M."/>
            <person name="Tilleman L."/>
            <person name="Duarte A.S."/>
            <person name="Jorrin-Novo J.V."/>
            <person name="Van De Peer Y."/>
            <person name="Deforce D."/>
            <person name="Van Nieuwerburgh F."/>
            <person name="Esteves A.C."/>
            <person name="Alves A."/>
        </authorList>
    </citation>
    <scope>NUCLEOTIDE SEQUENCE</scope>
    <source>
        <strain evidence="6">CBS 339.90</strain>
    </source>
</reference>
<evidence type="ECO:0000256" key="5">
    <source>
        <dbReference type="SAM" id="SignalP"/>
    </source>
</evidence>
<dbReference type="Proteomes" id="UP001175001">
    <property type="component" value="Unassembled WGS sequence"/>
</dbReference>
<dbReference type="SUPFAM" id="SSF117281">
    <property type="entry name" value="Kelch motif"/>
    <property type="match status" value="1"/>
</dbReference>
<dbReference type="AlphaFoldDB" id="A0AA40CZ61"/>
<protein>
    <recommendedName>
        <fullName evidence="8">Kelch repeat-containing protein</fullName>
    </recommendedName>
</protein>
<keyword evidence="5" id="KW-0732">Signal</keyword>
<evidence type="ECO:0000313" key="6">
    <source>
        <dbReference type="EMBL" id="KAK0654623.1"/>
    </source>
</evidence>
<dbReference type="PANTHER" id="PTHR47435">
    <property type="entry name" value="KELCH REPEAT PROTEIN (AFU_ORTHOLOGUE AFUA_5G12780)"/>
    <property type="match status" value="1"/>
</dbReference>
<name>A0AA40CZ61_9PEZI</name>
<keyword evidence="1" id="KW-0677">Repeat</keyword>
<feature type="compositionally biased region" description="Low complexity" evidence="3">
    <location>
        <begin position="445"/>
        <end position="464"/>
    </location>
</feature>
<dbReference type="SUPFAM" id="SSF50965">
    <property type="entry name" value="Galactose oxidase, central domain"/>
    <property type="match status" value="1"/>
</dbReference>
<dbReference type="InterPro" id="IPR015915">
    <property type="entry name" value="Kelch-typ_b-propeller"/>
</dbReference>
<comment type="caution">
    <text evidence="6">The sequence shown here is derived from an EMBL/GenBank/DDBJ whole genome shotgun (WGS) entry which is preliminary data.</text>
</comment>
<feature type="region of interest" description="Disordered" evidence="3">
    <location>
        <begin position="528"/>
        <end position="579"/>
    </location>
</feature>
<organism evidence="6 7">
    <name type="scientific">Lasiodiplodia hormozganensis</name>
    <dbReference type="NCBI Taxonomy" id="869390"/>
    <lineage>
        <taxon>Eukaryota</taxon>
        <taxon>Fungi</taxon>
        <taxon>Dikarya</taxon>
        <taxon>Ascomycota</taxon>
        <taxon>Pezizomycotina</taxon>
        <taxon>Dothideomycetes</taxon>
        <taxon>Dothideomycetes incertae sedis</taxon>
        <taxon>Botryosphaeriales</taxon>
        <taxon>Botryosphaeriaceae</taxon>
        <taxon>Lasiodiplodia</taxon>
    </lineage>
</organism>
<dbReference type="PANTHER" id="PTHR47435:SF4">
    <property type="entry name" value="KELCH REPEAT PROTEIN (AFU_ORTHOLOGUE AFUA_5G12780)"/>
    <property type="match status" value="1"/>
</dbReference>
<dbReference type="EMBL" id="JAUJDW010000020">
    <property type="protein sequence ID" value="KAK0654623.1"/>
    <property type="molecule type" value="Genomic_DNA"/>
</dbReference>
<evidence type="ECO:0000256" key="1">
    <source>
        <dbReference type="ARBA" id="ARBA00022737"/>
    </source>
</evidence>
<dbReference type="InterPro" id="IPR011043">
    <property type="entry name" value="Gal_Oxase/kelch_b-propeller"/>
</dbReference>
<dbReference type="Pfam" id="PF24681">
    <property type="entry name" value="Kelch_KLHDC2_KLHL20_DRC7"/>
    <property type="match status" value="1"/>
</dbReference>
<keyword evidence="4" id="KW-1133">Transmembrane helix</keyword>
<evidence type="ECO:0008006" key="8">
    <source>
        <dbReference type="Google" id="ProtNLM"/>
    </source>
</evidence>
<proteinExistence type="predicted"/>
<keyword evidence="7" id="KW-1185">Reference proteome</keyword>
<evidence type="ECO:0000256" key="2">
    <source>
        <dbReference type="ARBA" id="ARBA00023004"/>
    </source>
</evidence>
<evidence type="ECO:0000256" key="4">
    <source>
        <dbReference type="SAM" id="Phobius"/>
    </source>
</evidence>
<sequence length="579" mass="62062">MAPLRPIDLQHHQNSATVGAAVLTAFLLLSLVPTACAQATTPSNFIRRNNHGSVAVGSFVYIDGGLYAVYDDDKNVLAPAQNTATLAIDMRQSWTNSTVNMTAISKGNSPVFFQPQFWADEENNAFYSWSGDTPAGYTVSEKSLWKFSADDNSWARVSTDSSFTGLTRPVGGYNAVANGVGYFVGGYGTETTDDVNFRSSDYVPVPGVVSFNFSSGEWANRSSDGWTSYGRGMRGQAASVPFGADDNSLLVLLGGESGTRELVSNQRGYVDFSSVSIYDTTANGSWYSQPTTGEAPGPRDEFCMAATQGANSTELFVFGGWTVSTGLTHNDSYILSLPAFRWFKGPTNTEPRVGLSCHVVGSGKRQVLVVGGQNNNNNTYRWANPDPWKQGLGIFDLTAMEWSDGYDADAPAYESPQVVKDWYNGESYAEPDWSSDTVKALFSRTSSGTSSASPSSSASLSPTGDVNDVQSSEVNVGAIAGGVVGGVVAAAAIGFALFYCRRRKQRTDPQLGPGVIDELDSESRAELHGRSAGAELPTKLHSTAELPASWPERVELPTGADGWYQKPVELPASRRSSRR</sequence>
<keyword evidence="2" id="KW-0408">Iron</keyword>
<feature type="transmembrane region" description="Helical" evidence="4">
    <location>
        <begin position="476"/>
        <end position="500"/>
    </location>
</feature>
<accession>A0AA40CZ61</accession>
<evidence type="ECO:0000313" key="7">
    <source>
        <dbReference type="Proteomes" id="UP001175001"/>
    </source>
</evidence>
<keyword evidence="4" id="KW-0472">Membrane</keyword>
<dbReference type="Gene3D" id="2.120.10.80">
    <property type="entry name" value="Kelch-type beta propeller"/>
    <property type="match status" value="1"/>
</dbReference>